<dbReference type="Gene3D" id="3.40.50.720">
    <property type="entry name" value="NAD(P)-binding Rossmann-like Domain"/>
    <property type="match status" value="2"/>
</dbReference>
<dbReference type="PANTHER" id="PTHR43333:SF1">
    <property type="entry name" value="D-ISOMER SPECIFIC 2-HYDROXYACID DEHYDROGENASE NAD-BINDING DOMAIN-CONTAINING PROTEIN"/>
    <property type="match status" value="1"/>
</dbReference>
<keyword evidence="2" id="KW-0520">NAD</keyword>
<keyword evidence="5" id="KW-1185">Reference proteome</keyword>
<evidence type="ECO:0000256" key="1">
    <source>
        <dbReference type="ARBA" id="ARBA00023002"/>
    </source>
</evidence>
<dbReference type="Proteomes" id="UP000646745">
    <property type="component" value="Unassembled WGS sequence"/>
</dbReference>
<dbReference type="InterPro" id="IPR006140">
    <property type="entry name" value="D-isomer_DH_NAD-bd"/>
</dbReference>
<sequence>MRVLIYHNDADNWRTILSERLSGVEFITAAASGNPQADYLVAWKPPASVFDEQTGLKGIVNLGAGVDALLQNPSLPRDIPIVKLRDAGMGELIGDYARYGVMHFQRDFDRYRDQQRQRQWQPVSVVDKADWGVGVLGLGAIGTRVAQMLAADGYPVHGWSRSPKQLEGITCHHGDAGLDALLGQVMTLITLLPDTPATRHLINRETLAKLPAGASLVNPGRGSVIDERALIEALGEGDDDRQSGGHLRGAILDAFPVEPLADDSPLWRHPRILITPHIAGPTPLGAAADQVAEALKAMSEGKPVEAIDPDAGY</sequence>
<dbReference type="PANTHER" id="PTHR43333">
    <property type="entry name" value="2-HACID_DH_C DOMAIN-CONTAINING PROTEIN"/>
    <property type="match status" value="1"/>
</dbReference>
<feature type="domain" description="D-isomer specific 2-hydroxyacid dehydrogenase NAD-binding" evidence="3">
    <location>
        <begin position="101"/>
        <end position="279"/>
    </location>
</feature>
<evidence type="ECO:0000313" key="4">
    <source>
        <dbReference type="EMBL" id="GHB16450.1"/>
    </source>
</evidence>
<protein>
    <submittedName>
        <fullName evidence="4">Glyoxylate/hydroxypyruvate reductase A</fullName>
    </submittedName>
</protein>
<dbReference type="Pfam" id="PF02826">
    <property type="entry name" value="2-Hacid_dh_C"/>
    <property type="match status" value="1"/>
</dbReference>
<evidence type="ECO:0000259" key="3">
    <source>
        <dbReference type="Pfam" id="PF02826"/>
    </source>
</evidence>
<evidence type="ECO:0000256" key="2">
    <source>
        <dbReference type="ARBA" id="ARBA00023027"/>
    </source>
</evidence>
<name>A0ABQ3DUU2_9GAMM</name>
<organism evidence="4 5">
    <name type="scientific">Salinicola rhizosphaerae</name>
    <dbReference type="NCBI Taxonomy" id="1443141"/>
    <lineage>
        <taxon>Bacteria</taxon>
        <taxon>Pseudomonadati</taxon>
        <taxon>Pseudomonadota</taxon>
        <taxon>Gammaproteobacteria</taxon>
        <taxon>Oceanospirillales</taxon>
        <taxon>Halomonadaceae</taxon>
        <taxon>Salinicola</taxon>
    </lineage>
</organism>
<accession>A0ABQ3DUU2</accession>
<dbReference type="RefSeq" id="WP_189443938.1">
    <property type="nucleotide sequence ID" value="NZ_BMZI01000003.1"/>
</dbReference>
<evidence type="ECO:0000313" key="5">
    <source>
        <dbReference type="Proteomes" id="UP000646745"/>
    </source>
</evidence>
<comment type="caution">
    <text evidence="4">The sequence shown here is derived from an EMBL/GenBank/DDBJ whole genome shotgun (WGS) entry which is preliminary data.</text>
</comment>
<dbReference type="EMBL" id="BMZI01000003">
    <property type="protein sequence ID" value="GHB16450.1"/>
    <property type="molecule type" value="Genomic_DNA"/>
</dbReference>
<dbReference type="SUPFAM" id="SSF51735">
    <property type="entry name" value="NAD(P)-binding Rossmann-fold domains"/>
    <property type="match status" value="1"/>
</dbReference>
<dbReference type="CDD" id="cd12164">
    <property type="entry name" value="GDH_like_2"/>
    <property type="match status" value="1"/>
</dbReference>
<gene>
    <name evidence="4" type="ORF">GCM10009038_13730</name>
</gene>
<keyword evidence="1" id="KW-0560">Oxidoreductase</keyword>
<reference evidence="5" key="1">
    <citation type="journal article" date="2019" name="Int. J. Syst. Evol. Microbiol.">
        <title>The Global Catalogue of Microorganisms (GCM) 10K type strain sequencing project: providing services to taxonomists for standard genome sequencing and annotation.</title>
        <authorList>
            <consortium name="The Broad Institute Genomics Platform"/>
            <consortium name="The Broad Institute Genome Sequencing Center for Infectious Disease"/>
            <person name="Wu L."/>
            <person name="Ma J."/>
        </authorList>
    </citation>
    <scope>NUCLEOTIDE SEQUENCE [LARGE SCALE GENOMIC DNA]</scope>
    <source>
        <strain evidence="5">KCTC 32998</strain>
    </source>
</reference>
<dbReference type="InterPro" id="IPR036291">
    <property type="entry name" value="NAD(P)-bd_dom_sf"/>
</dbReference>
<proteinExistence type="predicted"/>